<organism evidence="3 4">
    <name type="scientific">Bifidobacterium biavatii DSM 23969</name>
    <dbReference type="NCBI Taxonomy" id="1437608"/>
    <lineage>
        <taxon>Bacteria</taxon>
        <taxon>Bacillati</taxon>
        <taxon>Actinomycetota</taxon>
        <taxon>Actinomycetes</taxon>
        <taxon>Bifidobacteriales</taxon>
        <taxon>Bifidobacteriaceae</taxon>
        <taxon>Bifidobacterium</taxon>
    </lineage>
</organism>
<feature type="domain" description="Exonuclease" evidence="2">
    <location>
        <begin position="23"/>
        <end position="187"/>
    </location>
</feature>
<proteinExistence type="predicted"/>
<reference evidence="3 4" key="1">
    <citation type="submission" date="2014-03" db="EMBL/GenBank/DDBJ databases">
        <title>Genomics of Bifidobacteria.</title>
        <authorList>
            <person name="Ventura M."/>
            <person name="Milani C."/>
            <person name="Lugli G.A."/>
        </authorList>
    </citation>
    <scope>NUCLEOTIDE SEQUENCE [LARGE SCALE GENOMIC DNA]</scope>
    <source>
        <strain evidence="3 4">DSM 23969</strain>
    </source>
</reference>
<dbReference type="PANTHER" id="PTHR30231:SF41">
    <property type="entry name" value="DNA POLYMERASE III SUBUNIT EPSILON"/>
    <property type="match status" value="1"/>
</dbReference>
<dbReference type="EMBL" id="JGYN01000018">
    <property type="protein sequence ID" value="KFI50059.1"/>
    <property type="molecule type" value="Genomic_DNA"/>
</dbReference>
<dbReference type="RefSeq" id="WP_033496340.1">
    <property type="nucleotide sequence ID" value="NZ_JDUU01000037.1"/>
</dbReference>
<name>A0A086ZU59_9BIFI</name>
<dbReference type="InterPro" id="IPR036397">
    <property type="entry name" value="RNaseH_sf"/>
</dbReference>
<dbReference type="Pfam" id="PF00929">
    <property type="entry name" value="RNase_T"/>
    <property type="match status" value="1"/>
</dbReference>
<keyword evidence="1" id="KW-0540">Nuclease</keyword>
<keyword evidence="3" id="KW-0548">Nucleotidyltransferase</keyword>
<dbReference type="PANTHER" id="PTHR30231">
    <property type="entry name" value="DNA POLYMERASE III SUBUNIT EPSILON"/>
    <property type="match status" value="1"/>
</dbReference>
<dbReference type="InterPro" id="IPR013520">
    <property type="entry name" value="Ribonucl_H"/>
</dbReference>
<dbReference type="EC" id="2.7.7.7" evidence="3"/>
<evidence type="ECO:0000259" key="2">
    <source>
        <dbReference type="SMART" id="SM00479"/>
    </source>
</evidence>
<dbReference type="OrthoDB" id="190275at2"/>
<keyword evidence="4" id="KW-1185">Reference proteome</keyword>
<dbReference type="CDD" id="cd06127">
    <property type="entry name" value="DEDDh"/>
    <property type="match status" value="1"/>
</dbReference>
<protein>
    <submittedName>
        <fullName evidence="3">DNA polymerase III polC-type</fullName>
        <ecNumber evidence="3">2.7.7.7</ecNumber>
    </submittedName>
</protein>
<evidence type="ECO:0000256" key="1">
    <source>
        <dbReference type="ARBA" id="ARBA00022839"/>
    </source>
</evidence>
<comment type="caution">
    <text evidence="3">The sequence shown here is derived from an EMBL/GenBank/DDBJ whole genome shotgun (WGS) entry which is preliminary data.</text>
</comment>
<dbReference type="eggNOG" id="COG2176">
    <property type="taxonomic scope" value="Bacteria"/>
</dbReference>
<dbReference type="GO" id="GO:0003887">
    <property type="term" value="F:DNA-directed DNA polymerase activity"/>
    <property type="evidence" value="ECO:0007669"/>
    <property type="project" value="UniProtKB-EC"/>
</dbReference>
<dbReference type="STRING" id="1437608.GCA_000771645_01934"/>
<dbReference type="Gene3D" id="3.30.420.10">
    <property type="entry name" value="Ribonuclease H-like superfamily/Ribonuclease H"/>
    <property type="match status" value="1"/>
</dbReference>
<gene>
    <name evidence="3" type="ORF">BBIA_2192</name>
</gene>
<evidence type="ECO:0000313" key="4">
    <source>
        <dbReference type="Proteomes" id="UP000029108"/>
    </source>
</evidence>
<dbReference type="InterPro" id="IPR012337">
    <property type="entry name" value="RNaseH-like_sf"/>
</dbReference>
<dbReference type="GO" id="GO:0008408">
    <property type="term" value="F:3'-5' exonuclease activity"/>
    <property type="evidence" value="ECO:0007669"/>
    <property type="project" value="TreeGrafter"/>
</dbReference>
<dbReference type="Proteomes" id="UP000029108">
    <property type="component" value="Unassembled WGS sequence"/>
</dbReference>
<sequence>MADYKGIPLVSIPEFVRAAAECEMMVVDTETTGLHAGARVIEIGALLVRNGEPWMVCDELLDPGCDLPAGITVLTGIKESDLQGKPDSEDMCRLFCEAVTPDILVVGHNIRFDLRMLGGAHHPMLQYAAMSEDTLDLAKTLLPNAPSHSLQAVMRLLGFDEIEEHRALSDAWWTWRCWDRLTDVQQPIVLSPREVGLERIRLGEDRKRKAAGLLTGRRMDDRGLEPVNDKPSLDLPVLETYECGVNVSHVEHCELLAGYGYDAWVWVRVERGVKETGPLAGTPTYWTWLDGVRIGDITPLQMARHCGQVPGGNAILIAHVPNRQADKDRGVHNLRIQLPAPHEERDPEEF</sequence>
<dbReference type="SMART" id="SM00479">
    <property type="entry name" value="EXOIII"/>
    <property type="match status" value="1"/>
</dbReference>
<keyword evidence="3" id="KW-0808">Transferase</keyword>
<dbReference type="FunFam" id="3.30.420.10:FF:000045">
    <property type="entry name" value="3'-5' exonuclease DinG"/>
    <property type="match status" value="1"/>
</dbReference>
<keyword evidence="1" id="KW-0269">Exonuclease</keyword>
<dbReference type="GO" id="GO:0005829">
    <property type="term" value="C:cytosol"/>
    <property type="evidence" value="ECO:0007669"/>
    <property type="project" value="TreeGrafter"/>
</dbReference>
<keyword evidence="1" id="KW-0378">Hydrolase</keyword>
<accession>A0A086ZU59</accession>
<dbReference type="GO" id="GO:0003676">
    <property type="term" value="F:nucleic acid binding"/>
    <property type="evidence" value="ECO:0007669"/>
    <property type="project" value="InterPro"/>
</dbReference>
<dbReference type="AlphaFoldDB" id="A0A086ZU59"/>
<evidence type="ECO:0000313" key="3">
    <source>
        <dbReference type="EMBL" id="KFI50059.1"/>
    </source>
</evidence>
<dbReference type="GO" id="GO:0045004">
    <property type="term" value="P:DNA replication proofreading"/>
    <property type="evidence" value="ECO:0007669"/>
    <property type="project" value="TreeGrafter"/>
</dbReference>
<dbReference type="SUPFAM" id="SSF53098">
    <property type="entry name" value="Ribonuclease H-like"/>
    <property type="match status" value="1"/>
</dbReference>